<dbReference type="Proteomes" id="UP000308886">
    <property type="component" value="Unassembled WGS sequence"/>
</dbReference>
<name>A0AC61QRS0_9BACT</name>
<evidence type="ECO:0000313" key="2">
    <source>
        <dbReference type="Proteomes" id="UP000308886"/>
    </source>
</evidence>
<sequence>MENKFKPQMTFDEMAAAFAEDNPWFIPNNANVGRYAKKHGYMKIKQMINKVIVMKYVKA</sequence>
<gene>
    <name evidence="1" type="ORF">E5358_05555</name>
</gene>
<accession>A0AC61QRS0</accession>
<organism evidence="1 2">
    <name type="scientific">Palleniella muris</name>
    <dbReference type="NCBI Taxonomy" id="3038145"/>
    <lineage>
        <taxon>Bacteria</taxon>
        <taxon>Pseudomonadati</taxon>
        <taxon>Bacteroidota</taxon>
        <taxon>Bacteroidia</taxon>
        <taxon>Bacteroidales</taxon>
        <taxon>Prevotellaceae</taxon>
        <taxon>Palleniella</taxon>
    </lineage>
</organism>
<evidence type="ECO:0000313" key="1">
    <source>
        <dbReference type="EMBL" id="TGX82803.1"/>
    </source>
</evidence>
<reference evidence="1" key="1">
    <citation type="submission" date="2019-04" db="EMBL/GenBank/DDBJ databases">
        <title>Microbes associate with the intestines of laboratory mice.</title>
        <authorList>
            <person name="Navarre W."/>
            <person name="Wong E."/>
            <person name="Huang K."/>
            <person name="Tropini C."/>
            <person name="Ng K."/>
            <person name="Yu B."/>
        </authorList>
    </citation>
    <scope>NUCLEOTIDE SEQUENCE</scope>
    <source>
        <strain evidence="1">NM73_A23</strain>
    </source>
</reference>
<proteinExistence type="predicted"/>
<keyword evidence="2" id="KW-1185">Reference proteome</keyword>
<comment type="caution">
    <text evidence="1">The sequence shown here is derived from an EMBL/GenBank/DDBJ whole genome shotgun (WGS) entry which is preliminary data.</text>
</comment>
<dbReference type="EMBL" id="SRZC01000007">
    <property type="protein sequence ID" value="TGX82803.1"/>
    <property type="molecule type" value="Genomic_DNA"/>
</dbReference>
<protein>
    <submittedName>
        <fullName evidence="1">Uncharacterized protein</fullName>
    </submittedName>
</protein>